<evidence type="ECO:0000313" key="2">
    <source>
        <dbReference type="EnsemblMetazoa" id="Aqu2.1.42391_001"/>
    </source>
</evidence>
<dbReference type="InterPro" id="IPR046700">
    <property type="entry name" value="DUF6570"/>
</dbReference>
<evidence type="ECO:0000259" key="1">
    <source>
        <dbReference type="Pfam" id="PF20209"/>
    </source>
</evidence>
<dbReference type="AlphaFoldDB" id="A0A1X7VPS9"/>
<feature type="domain" description="DUF6570" evidence="1">
    <location>
        <begin position="45"/>
        <end position="179"/>
    </location>
</feature>
<proteinExistence type="predicted"/>
<reference evidence="2" key="1">
    <citation type="submission" date="2017-05" db="UniProtKB">
        <authorList>
            <consortium name="EnsemblMetazoa"/>
        </authorList>
    </citation>
    <scope>IDENTIFICATION</scope>
</reference>
<protein>
    <recommendedName>
        <fullName evidence="1">DUF6570 domain-containing protein</fullName>
    </recommendedName>
</protein>
<sequence>MVTEDKNLDSDVWNILLDYIRKNDPTALNKVMYICNHCKPTIRKDEVPAFCVLNRLKCEPLSKEFENLDSLSCQLIRRAKCFQIIVRVGTHTLNVPANNSSKALEGTMFYLPFPLEKTMETLNEVVIDSNHMPYPELCIIIKGQRTKSNIVWRSLVDGNKIKALRKLKDINWVYRNVDDDSIDKSSKNVIQVVGNTTCKMLEKGNDQDFEGLLSYTIRNLDSKIATGSVISQYT</sequence>
<organism evidence="2">
    <name type="scientific">Amphimedon queenslandica</name>
    <name type="common">Sponge</name>
    <dbReference type="NCBI Taxonomy" id="400682"/>
    <lineage>
        <taxon>Eukaryota</taxon>
        <taxon>Metazoa</taxon>
        <taxon>Porifera</taxon>
        <taxon>Demospongiae</taxon>
        <taxon>Heteroscleromorpha</taxon>
        <taxon>Haplosclerida</taxon>
        <taxon>Niphatidae</taxon>
        <taxon>Amphimedon</taxon>
    </lineage>
</organism>
<dbReference type="Pfam" id="PF20209">
    <property type="entry name" value="DUF6570"/>
    <property type="match status" value="1"/>
</dbReference>
<dbReference type="InParanoid" id="A0A1X7VPS9"/>
<name>A0A1X7VPS9_AMPQE</name>
<dbReference type="EnsemblMetazoa" id="Aqu2.1.42391_001">
    <property type="protein sequence ID" value="Aqu2.1.42391_001"/>
    <property type="gene ID" value="Aqu2.1.42391"/>
</dbReference>
<dbReference type="OrthoDB" id="416437at2759"/>
<accession>A0A1X7VPS9</accession>